<dbReference type="Pfam" id="PF01546">
    <property type="entry name" value="Peptidase_M20"/>
    <property type="match status" value="1"/>
</dbReference>
<evidence type="ECO:0000313" key="5">
    <source>
        <dbReference type="Proteomes" id="UP000307956"/>
    </source>
</evidence>
<keyword evidence="3" id="KW-0862">Zinc</keyword>
<dbReference type="GO" id="GO:0016813">
    <property type="term" value="F:hydrolase activity, acting on carbon-nitrogen (but not peptide) bonds, in linear amidines"/>
    <property type="evidence" value="ECO:0007669"/>
    <property type="project" value="InterPro"/>
</dbReference>
<dbReference type="PANTHER" id="PTHR32494:SF5">
    <property type="entry name" value="ALLANTOATE AMIDOHYDROLASE"/>
    <property type="match status" value="1"/>
</dbReference>
<protein>
    <submittedName>
        <fullName evidence="4">Zn-dependent hydrolase</fullName>
    </submittedName>
</protein>
<keyword evidence="3" id="KW-0479">Metal-binding</keyword>
<dbReference type="OrthoDB" id="9808195at2"/>
<evidence type="ECO:0000256" key="2">
    <source>
        <dbReference type="ARBA" id="ARBA00022801"/>
    </source>
</evidence>
<dbReference type="NCBIfam" id="NF006771">
    <property type="entry name" value="PRK09290.1-5"/>
    <property type="match status" value="1"/>
</dbReference>
<feature type="binding site" evidence="3">
    <location>
        <position position="110"/>
    </location>
    <ligand>
        <name>Zn(2+)</name>
        <dbReference type="ChEBI" id="CHEBI:29105"/>
        <label>1</label>
    </ligand>
</feature>
<organism evidence="4 5">
    <name type="scientific">Pseudothauera rhizosphaerae</name>
    <dbReference type="NCBI Taxonomy" id="2565932"/>
    <lineage>
        <taxon>Bacteria</taxon>
        <taxon>Pseudomonadati</taxon>
        <taxon>Pseudomonadota</taxon>
        <taxon>Betaproteobacteria</taxon>
        <taxon>Rhodocyclales</taxon>
        <taxon>Zoogloeaceae</taxon>
        <taxon>Pseudothauera</taxon>
    </lineage>
</organism>
<dbReference type="InterPro" id="IPR010158">
    <property type="entry name" value="Amidase_Cbmase"/>
</dbReference>
<accession>A0A4S4AR32</accession>
<gene>
    <name evidence="4" type="ORF">E6O51_08805</name>
</gene>
<comment type="similarity">
    <text evidence="1">Belongs to the peptidase M20 family.</text>
</comment>
<dbReference type="AlphaFoldDB" id="A0A4S4AR32"/>
<feature type="binding site" evidence="3">
    <location>
        <position position="110"/>
    </location>
    <ligand>
        <name>Zn(2+)</name>
        <dbReference type="ChEBI" id="CHEBI:29105"/>
        <label>2</label>
    </ligand>
</feature>
<keyword evidence="5" id="KW-1185">Reference proteome</keyword>
<comment type="cofactor">
    <cofactor evidence="3">
        <name>Zn(2+)</name>
        <dbReference type="ChEBI" id="CHEBI:29105"/>
    </cofactor>
    <text evidence="3">Binds 2 Zn(2+) ions per subunit.</text>
</comment>
<dbReference type="PANTHER" id="PTHR32494">
    <property type="entry name" value="ALLANTOATE DEIMINASE-RELATED"/>
    <property type="match status" value="1"/>
</dbReference>
<reference evidence="4 5" key="1">
    <citation type="submission" date="2019-04" db="EMBL/GenBank/DDBJ databases">
        <title>Azoarcus rhizosphaerae sp. nov. isolated from rhizosphere of Ficus religiosa.</title>
        <authorList>
            <person name="Lin S.-Y."/>
            <person name="Hameed A."/>
            <person name="Hsu Y.-H."/>
            <person name="Young C.-C."/>
        </authorList>
    </citation>
    <scope>NUCLEOTIDE SEQUENCE [LARGE SCALE GENOMIC DNA]</scope>
    <source>
        <strain evidence="4 5">CC-YHH848</strain>
    </source>
</reference>
<comment type="caution">
    <text evidence="4">The sequence shown here is derived from an EMBL/GenBank/DDBJ whole genome shotgun (WGS) entry which is preliminary data.</text>
</comment>
<dbReference type="Gene3D" id="3.30.70.360">
    <property type="match status" value="1"/>
</dbReference>
<dbReference type="NCBIfam" id="TIGR01879">
    <property type="entry name" value="hydantase"/>
    <property type="match status" value="1"/>
</dbReference>
<dbReference type="InterPro" id="IPR036264">
    <property type="entry name" value="Bact_exopeptidase_dim_dom"/>
</dbReference>
<dbReference type="CDD" id="cd03884">
    <property type="entry name" value="M20_bAS"/>
    <property type="match status" value="1"/>
</dbReference>
<evidence type="ECO:0000256" key="1">
    <source>
        <dbReference type="ARBA" id="ARBA00006153"/>
    </source>
</evidence>
<dbReference type="PIRSF" id="PIRSF001235">
    <property type="entry name" value="Amidase_carbamoylase"/>
    <property type="match status" value="1"/>
</dbReference>
<feature type="binding site" evidence="3">
    <location>
        <position position="398"/>
    </location>
    <ligand>
        <name>Zn(2+)</name>
        <dbReference type="ChEBI" id="CHEBI:29105"/>
        <label>2</label>
    </ligand>
</feature>
<evidence type="ECO:0000313" key="4">
    <source>
        <dbReference type="EMBL" id="THF62239.1"/>
    </source>
</evidence>
<name>A0A4S4AR32_9RHOO</name>
<keyword evidence="2 4" id="KW-0378">Hydrolase</keyword>
<dbReference type="InterPro" id="IPR002933">
    <property type="entry name" value="Peptidase_M20"/>
</dbReference>
<feature type="binding site" evidence="3">
    <location>
        <position position="206"/>
    </location>
    <ligand>
        <name>Zn(2+)</name>
        <dbReference type="ChEBI" id="CHEBI:29105"/>
        <label>1</label>
    </ligand>
</feature>
<proteinExistence type="inferred from homology"/>
<dbReference type="Proteomes" id="UP000307956">
    <property type="component" value="Unassembled WGS sequence"/>
</dbReference>
<feature type="binding site" evidence="3">
    <location>
        <position position="99"/>
    </location>
    <ligand>
        <name>Zn(2+)</name>
        <dbReference type="ChEBI" id="CHEBI:29105"/>
        <label>1</label>
    </ligand>
</feature>
<dbReference type="NCBIfam" id="NF006769">
    <property type="entry name" value="PRK09290.1-3"/>
    <property type="match status" value="1"/>
</dbReference>
<dbReference type="Gene3D" id="3.40.630.10">
    <property type="entry name" value="Zn peptidases"/>
    <property type="match status" value="1"/>
</dbReference>
<dbReference type="GO" id="GO:0046872">
    <property type="term" value="F:metal ion binding"/>
    <property type="evidence" value="ECO:0007669"/>
    <property type="project" value="UniProtKB-KW"/>
</dbReference>
<dbReference type="EMBL" id="SSOD01000005">
    <property type="protein sequence ID" value="THF62239.1"/>
    <property type="molecule type" value="Genomic_DNA"/>
</dbReference>
<evidence type="ECO:0000256" key="3">
    <source>
        <dbReference type="PIRSR" id="PIRSR001235-1"/>
    </source>
</evidence>
<feature type="binding site" evidence="3">
    <location>
        <position position="145"/>
    </location>
    <ligand>
        <name>Zn(2+)</name>
        <dbReference type="ChEBI" id="CHEBI:29105"/>
        <label>2</label>
    </ligand>
</feature>
<sequence length="435" mass="45820">MGFVPPGPAHSQEHLVSLLNLQIDPDRLHRRIAALAEVGAIEGGGCARLALTDADRAGRDLVCGWMRELGLAVTVDAIGNVVGVRAGRVDGPPVMTGSHIDTVRTGGRYDGNYGVLAGLEVVAALNDAGVTTEHPLAVAFFTNEEGARFAPDMMGSLVYTGVLALDEALAVQGIDGATVGGELARIGYAGPAPVPGAVPRAFVELHVEQGPVLDREGTEIGVVESVQGISWTEIDIRGTSNHAGTTPMSLRRDAGWAAGSIIAFVRELAQELGGDQVATVGRIEFFPNLVNVVPNRAVLTVDLRNTDEARLRLAEARLAAHLDALRDAEKVDIATRKLARFAPVPFAPEMTARIERHARAQGLSTRRMPSGAGHDAQMLAAVCPTAMIFVPSVDGISHNVREYTRPHHIEAGARVLLAVLGELAGATEPAGERKP</sequence>
<dbReference type="SUPFAM" id="SSF53187">
    <property type="entry name" value="Zn-dependent exopeptidases"/>
    <property type="match status" value="1"/>
</dbReference>
<dbReference type="SUPFAM" id="SSF55031">
    <property type="entry name" value="Bacterial exopeptidase dimerisation domain"/>
    <property type="match status" value="1"/>
</dbReference>